<sequence length="199" mass="21107">MVKVNLPAFALIVAISNFSANAYNIAPPPQPQQIVVSVPFSALETRASNLPCHQELALSSTSTWISDAAVVAAPSKGNAATMQSTVASLSITNIQFDGKVPTTESDEYVVITNRSKSPLNVAGYYLYVASNGTQGATFTFPANSVIAPGASVRIYTNEIHKETGGYSFNSKKAIWNNKGGLAVLKDATGKKLGEYKYKP</sequence>
<protein>
    <recommendedName>
        <fullName evidence="2">LTD domain-containing protein</fullName>
    </recommendedName>
</protein>
<dbReference type="OrthoDB" id="44522at2759"/>
<reference evidence="3 4" key="1">
    <citation type="journal article" date="2015" name="Plant Cell">
        <title>Oil accumulation by the oleaginous diatom Fistulifera solaris as revealed by the genome and transcriptome.</title>
        <authorList>
            <person name="Tanaka T."/>
            <person name="Maeda Y."/>
            <person name="Veluchamy A."/>
            <person name="Tanaka M."/>
            <person name="Abida H."/>
            <person name="Marechal E."/>
            <person name="Bowler C."/>
            <person name="Muto M."/>
            <person name="Sunaga Y."/>
            <person name="Tanaka M."/>
            <person name="Yoshino T."/>
            <person name="Taniguchi T."/>
            <person name="Fukuda Y."/>
            <person name="Nemoto M."/>
            <person name="Matsumoto M."/>
            <person name="Wong P.S."/>
            <person name="Aburatani S."/>
            <person name="Fujibuchi W."/>
        </authorList>
    </citation>
    <scope>NUCLEOTIDE SEQUENCE [LARGE SCALE GENOMIC DNA]</scope>
    <source>
        <strain evidence="3 4">JPCC DA0580</strain>
    </source>
</reference>
<comment type="caution">
    <text evidence="3">The sequence shown here is derived from an EMBL/GenBank/DDBJ whole genome shotgun (WGS) entry which is preliminary data.</text>
</comment>
<organism evidence="3 4">
    <name type="scientific">Fistulifera solaris</name>
    <name type="common">Oleaginous diatom</name>
    <dbReference type="NCBI Taxonomy" id="1519565"/>
    <lineage>
        <taxon>Eukaryota</taxon>
        <taxon>Sar</taxon>
        <taxon>Stramenopiles</taxon>
        <taxon>Ochrophyta</taxon>
        <taxon>Bacillariophyta</taxon>
        <taxon>Bacillariophyceae</taxon>
        <taxon>Bacillariophycidae</taxon>
        <taxon>Naviculales</taxon>
        <taxon>Naviculaceae</taxon>
        <taxon>Fistulifera</taxon>
    </lineage>
</organism>
<dbReference type="SUPFAM" id="SSF74853">
    <property type="entry name" value="Lamin A/C globular tail domain"/>
    <property type="match status" value="1"/>
</dbReference>
<proteinExistence type="predicted"/>
<keyword evidence="1" id="KW-0732">Signal</keyword>
<feature type="chain" id="PRO_5012622462" description="LTD domain-containing protein" evidence="1">
    <location>
        <begin position="23"/>
        <end position="199"/>
    </location>
</feature>
<gene>
    <name evidence="3" type="ORF">FisN_6Hh404</name>
</gene>
<dbReference type="InterPro" id="IPR036415">
    <property type="entry name" value="Lamin_tail_dom_sf"/>
</dbReference>
<dbReference type="InterPro" id="IPR001322">
    <property type="entry name" value="Lamin_tail_dom"/>
</dbReference>
<evidence type="ECO:0000259" key="2">
    <source>
        <dbReference type="PROSITE" id="PS51841"/>
    </source>
</evidence>
<evidence type="ECO:0000256" key="1">
    <source>
        <dbReference type="SAM" id="SignalP"/>
    </source>
</evidence>
<dbReference type="PROSITE" id="PS51841">
    <property type="entry name" value="LTD"/>
    <property type="match status" value="1"/>
</dbReference>
<dbReference type="EMBL" id="BDSP01000216">
    <property type="protein sequence ID" value="GAX24827.1"/>
    <property type="molecule type" value="Genomic_DNA"/>
</dbReference>
<dbReference type="InParanoid" id="A0A1Z5KF28"/>
<dbReference type="AlphaFoldDB" id="A0A1Z5KF28"/>
<evidence type="ECO:0000313" key="4">
    <source>
        <dbReference type="Proteomes" id="UP000198406"/>
    </source>
</evidence>
<evidence type="ECO:0000313" key="3">
    <source>
        <dbReference type="EMBL" id="GAX24827.1"/>
    </source>
</evidence>
<dbReference type="Pfam" id="PF00932">
    <property type="entry name" value="LTD"/>
    <property type="match status" value="1"/>
</dbReference>
<keyword evidence="4" id="KW-1185">Reference proteome</keyword>
<accession>A0A1Z5KF28</accession>
<feature type="domain" description="LTD" evidence="2">
    <location>
        <begin position="78"/>
        <end position="199"/>
    </location>
</feature>
<dbReference type="Gene3D" id="2.60.40.1260">
    <property type="entry name" value="Lamin Tail domain"/>
    <property type="match status" value="1"/>
</dbReference>
<name>A0A1Z5KF28_FISSO</name>
<feature type="signal peptide" evidence="1">
    <location>
        <begin position="1"/>
        <end position="22"/>
    </location>
</feature>
<dbReference type="Proteomes" id="UP000198406">
    <property type="component" value="Unassembled WGS sequence"/>
</dbReference>